<accession>A0A2Z4FI59</accession>
<dbReference type="InterPro" id="IPR013830">
    <property type="entry name" value="SGNH_hydro"/>
</dbReference>
<keyword evidence="1" id="KW-0378">Hydrolase</keyword>
<dbReference type="KEGG" id="bsed:DN745_03635"/>
<evidence type="ECO:0000313" key="1">
    <source>
        <dbReference type="EMBL" id="AWV88485.1"/>
    </source>
</evidence>
<evidence type="ECO:0000313" key="2">
    <source>
        <dbReference type="Proteomes" id="UP000249799"/>
    </source>
</evidence>
<name>A0A2Z4FI59_9DELT</name>
<dbReference type="CDD" id="cd01836">
    <property type="entry name" value="FeeA_FeeB_like"/>
    <property type="match status" value="1"/>
</dbReference>
<sequence>MLHKCTKMALAPILLVQGRRVKRDTPRLPEAEGAREGRLGKDAPLRVLIVGDSAAAGVGVERQEDALLGQLVEQLGGDFSLEWKLIARSGWTTGALIRAVQKEEDAPFDVVVTSLGVNDVLGDKDPKIWRGRQMELVELLKEKFGPRQIILTSVPPMHLFPVLPQPLRWFLGQSARRLNRVLAEFDEMAGCEVVTVDFPLTADVMAADGFHPGAAGYRIWAEQVADRIRSYGHEVASAESVG</sequence>
<dbReference type="EMBL" id="CP030032">
    <property type="protein sequence ID" value="AWV88485.1"/>
    <property type="molecule type" value="Genomic_DNA"/>
</dbReference>
<dbReference type="OrthoDB" id="9804395at2"/>
<dbReference type="GO" id="GO:0016787">
    <property type="term" value="F:hydrolase activity"/>
    <property type="evidence" value="ECO:0007669"/>
    <property type="project" value="UniProtKB-KW"/>
</dbReference>
<dbReference type="Pfam" id="PF13472">
    <property type="entry name" value="Lipase_GDSL_2"/>
    <property type="match status" value="1"/>
</dbReference>
<keyword evidence="2" id="KW-1185">Reference proteome</keyword>
<organism evidence="1 2">
    <name type="scientific">Bradymonas sediminis</name>
    <dbReference type="NCBI Taxonomy" id="1548548"/>
    <lineage>
        <taxon>Bacteria</taxon>
        <taxon>Deltaproteobacteria</taxon>
        <taxon>Bradymonadales</taxon>
        <taxon>Bradymonadaceae</taxon>
        <taxon>Bradymonas</taxon>
    </lineage>
</organism>
<proteinExistence type="predicted"/>
<dbReference type="AlphaFoldDB" id="A0A2Z4FI59"/>
<dbReference type="RefSeq" id="WP_111332278.1">
    <property type="nucleotide sequence ID" value="NZ_CP030032.1"/>
</dbReference>
<reference evidence="1 2" key="1">
    <citation type="submission" date="2018-06" db="EMBL/GenBank/DDBJ databases">
        <title>Lujinxingia sediminis gen. nov. sp. nov., a new facultative anaerobic member of the class Deltaproteobacteria, and proposal of Lujinxingaceae fam. nov.</title>
        <authorList>
            <person name="Guo L.-Y."/>
            <person name="Li C.-M."/>
            <person name="Wang S."/>
            <person name="Du Z.-J."/>
        </authorList>
    </citation>
    <scope>NUCLEOTIDE SEQUENCE [LARGE SCALE GENOMIC DNA]</scope>
    <source>
        <strain evidence="1 2">FA350</strain>
    </source>
</reference>
<protein>
    <submittedName>
        <fullName evidence="1">SGNH/GDSL hydrolase family protein</fullName>
    </submittedName>
</protein>
<dbReference type="Proteomes" id="UP000249799">
    <property type="component" value="Chromosome"/>
</dbReference>
<dbReference type="Gene3D" id="3.40.50.1110">
    <property type="entry name" value="SGNH hydrolase"/>
    <property type="match status" value="1"/>
</dbReference>
<gene>
    <name evidence="1" type="ORF">DN745_03635</name>
</gene>
<dbReference type="SUPFAM" id="SSF52266">
    <property type="entry name" value="SGNH hydrolase"/>
    <property type="match status" value="1"/>
</dbReference>
<dbReference type="InterPro" id="IPR036514">
    <property type="entry name" value="SGNH_hydro_sf"/>
</dbReference>